<organism evidence="2 3">
    <name type="scientific">Nonomuraea rhodomycinica</name>
    <dbReference type="NCBI Taxonomy" id="1712872"/>
    <lineage>
        <taxon>Bacteria</taxon>
        <taxon>Bacillati</taxon>
        <taxon>Actinomycetota</taxon>
        <taxon>Actinomycetes</taxon>
        <taxon>Streptosporangiales</taxon>
        <taxon>Streptosporangiaceae</taxon>
        <taxon>Nonomuraea</taxon>
    </lineage>
</organism>
<dbReference type="Proteomes" id="UP000546126">
    <property type="component" value="Unassembled WGS sequence"/>
</dbReference>
<name>A0A7Y6MA27_9ACTN</name>
<feature type="transmembrane region" description="Helical" evidence="1">
    <location>
        <begin position="152"/>
        <end position="177"/>
    </location>
</feature>
<comment type="caution">
    <text evidence="2">The sequence shown here is derived from an EMBL/GenBank/DDBJ whole genome shotgun (WGS) entry which is preliminary data.</text>
</comment>
<dbReference type="NCBIfam" id="NF038403">
    <property type="entry name" value="perm_prefix_1"/>
    <property type="match status" value="1"/>
</dbReference>
<dbReference type="RefSeq" id="WP_175598797.1">
    <property type="nucleotide sequence ID" value="NZ_JABWGO010000001.1"/>
</dbReference>
<feature type="transmembrane region" description="Helical" evidence="1">
    <location>
        <begin position="189"/>
        <end position="210"/>
    </location>
</feature>
<feature type="transmembrane region" description="Helical" evidence="1">
    <location>
        <begin position="79"/>
        <end position="101"/>
    </location>
</feature>
<proteinExistence type="predicted"/>
<sequence>MLIDDYVADLSRALAGPAGPKRDLVVEARDSLADAADALEAEGFDRAEAERLAVAEFGEVTEIAPGFQDELTAAAGRRLAALLFLSLPVSVLVWSAIWRLYPSSGTPWEDRPAWYGAVSHALDYVQAGAGVYGGIALLALGRGARWIRRPRAVTRSLGMTVMIALPVCGLLSSALTLTSGLPREFDRMLPVALAELVTSAFWGLLLYGAVRCLRLTRTGRPSLTV</sequence>
<keyword evidence="1" id="KW-0472">Membrane</keyword>
<dbReference type="Pfam" id="PF22564">
    <property type="entry name" value="HAAS"/>
    <property type="match status" value="1"/>
</dbReference>
<evidence type="ECO:0000313" key="3">
    <source>
        <dbReference type="Proteomes" id="UP000546126"/>
    </source>
</evidence>
<keyword evidence="3" id="KW-1185">Reference proteome</keyword>
<keyword evidence="1" id="KW-1133">Transmembrane helix</keyword>
<keyword evidence="1" id="KW-0812">Transmembrane</keyword>
<dbReference type="InterPro" id="IPR047928">
    <property type="entry name" value="Perm_prefix_1"/>
</dbReference>
<dbReference type="AlphaFoldDB" id="A0A7Y6MA27"/>
<feature type="transmembrane region" description="Helical" evidence="1">
    <location>
        <begin position="121"/>
        <end position="140"/>
    </location>
</feature>
<reference evidence="2 3" key="1">
    <citation type="submission" date="2020-06" db="EMBL/GenBank/DDBJ databases">
        <authorList>
            <person name="Chanama M."/>
        </authorList>
    </citation>
    <scope>NUCLEOTIDE SEQUENCE [LARGE SCALE GENOMIC DNA]</scope>
    <source>
        <strain evidence="2 3">TBRC6557</strain>
    </source>
</reference>
<protein>
    <submittedName>
        <fullName evidence="2">Uncharacterized protein</fullName>
    </submittedName>
</protein>
<accession>A0A7Y6MA27</accession>
<gene>
    <name evidence="2" type="ORF">HT134_03645</name>
</gene>
<evidence type="ECO:0000313" key="2">
    <source>
        <dbReference type="EMBL" id="NUW39226.1"/>
    </source>
</evidence>
<evidence type="ECO:0000256" key="1">
    <source>
        <dbReference type="SAM" id="Phobius"/>
    </source>
</evidence>
<dbReference type="EMBL" id="JABWGO010000001">
    <property type="protein sequence ID" value="NUW39226.1"/>
    <property type="molecule type" value="Genomic_DNA"/>
</dbReference>